<keyword evidence="4" id="KW-1185">Reference proteome</keyword>
<keyword evidence="1" id="KW-1133">Transmembrane helix</keyword>
<dbReference type="SMART" id="SM00014">
    <property type="entry name" value="acidPPc"/>
    <property type="match status" value="1"/>
</dbReference>
<protein>
    <recommendedName>
        <fullName evidence="2">Phosphatidic acid phosphatase type 2/haloperoxidase domain-containing protein</fullName>
    </recommendedName>
</protein>
<feature type="transmembrane region" description="Helical" evidence="1">
    <location>
        <begin position="211"/>
        <end position="233"/>
    </location>
</feature>
<dbReference type="RefSeq" id="WP_182707460.1">
    <property type="nucleotide sequence ID" value="NZ_JACJII010000001.1"/>
</dbReference>
<evidence type="ECO:0000259" key="2">
    <source>
        <dbReference type="SMART" id="SM00014"/>
    </source>
</evidence>
<evidence type="ECO:0000313" key="3">
    <source>
        <dbReference type="EMBL" id="MBA9006592.1"/>
    </source>
</evidence>
<gene>
    <name evidence="3" type="ORF">HNR21_005474</name>
</gene>
<feature type="transmembrane region" description="Helical" evidence="1">
    <location>
        <begin position="271"/>
        <end position="292"/>
    </location>
</feature>
<feature type="transmembrane region" description="Helical" evidence="1">
    <location>
        <begin position="162"/>
        <end position="183"/>
    </location>
</feature>
<organism evidence="3 4">
    <name type="scientific">Thermomonospora cellulosilytica</name>
    <dbReference type="NCBI Taxonomy" id="1411118"/>
    <lineage>
        <taxon>Bacteria</taxon>
        <taxon>Bacillati</taxon>
        <taxon>Actinomycetota</taxon>
        <taxon>Actinomycetes</taxon>
        <taxon>Streptosporangiales</taxon>
        <taxon>Thermomonosporaceae</taxon>
        <taxon>Thermomonospora</taxon>
    </lineage>
</organism>
<dbReference type="SUPFAM" id="SSF48317">
    <property type="entry name" value="Acid phosphatase/Vanadium-dependent haloperoxidase"/>
    <property type="match status" value="1"/>
</dbReference>
<evidence type="ECO:0000313" key="4">
    <source>
        <dbReference type="Proteomes" id="UP000539313"/>
    </source>
</evidence>
<accession>A0A7W3N372</accession>
<dbReference type="InterPro" id="IPR000326">
    <property type="entry name" value="PAP2/HPO"/>
</dbReference>
<dbReference type="Pfam" id="PF01569">
    <property type="entry name" value="PAP2"/>
    <property type="match status" value="1"/>
</dbReference>
<sequence length="316" mass="33298">MTAFMHVMSFVGSAGFYLPLLVLAFWCVNPRAAARAAVALALSAMINVLLKMSFAEPRPYWTDPALQEQSTESSFGMPSGHAQGSLVAYGFLAYHLGRRWAWAAAAVIVALVGASRVYLGVHSFGQVLAGWTVGTLVLVAVIRLRPVVARWWLRRRMAGQLVLSGTVALGLLGCAVLLTELVLEDLRLPESWRRAIVAAGGTTGDLGLERAAMSAGLLCGVLAGLSWLTRAGWFDPSVRSPGRSAGRVLAGLAGLAPIAALWAVLPDHPAADFAVLTLIGLWLSAGAPEAFVRLGLAERTTPELTRPGEPALTGGP</sequence>
<dbReference type="PANTHER" id="PTHR14969">
    <property type="entry name" value="SPHINGOSINE-1-PHOSPHATE PHOSPHOHYDROLASE"/>
    <property type="match status" value="1"/>
</dbReference>
<keyword evidence="1" id="KW-0812">Transmembrane</keyword>
<dbReference type="Gene3D" id="1.20.144.10">
    <property type="entry name" value="Phosphatidic acid phosphatase type 2/haloperoxidase"/>
    <property type="match status" value="1"/>
</dbReference>
<dbReference type="EMBL" id="JACJII010000001">
    <property type="protein sequence ID" value="MBA9006592.1"/>
    <property type="molecule type" value="Genomic_DNA"/>
</dbReference>
<dbReference type="InterPro" id="IPR036938">
    <property type="entry name" value="PAP2/HPO_sf"/>
</dbReference>
<comment type="caution">
    <text evidence="3">The sequence shown here is derived from an EMBL/GenBank/DDBJ whole genome shotgun (WGS) entry which is preliminary data.</text>
</comment>
<feature type="domain" description="Phosphatidic acid phosphatase type 2/haloperoxidase" evidence="2">
    <location>
        <begin position="33"/>
        <end position="142"/>
    </location>
</feature>
<proteinExistence type="predicted"/>
<feature type="transmembrane region" description="Helical" evidence="1">
    <location>
        <begin position="100"/>
        <end position="118"/>
    </location>
</feature>
<evidence type="ECO:0000256" key="1">
    <source>
        <dbReference type="SAM" id="Phobius"/>
    </source>
</evidence>
<keyword evidence="1" id="KW-0472">Membrane</keyword>
<reference evidence="3 4" key="1">
    <citation type="submission" date="2020-08" db="EMBL/GenBank/DDBJ databases">
        <title>Sequencing the genomes of 1000 actinobacteria strains.</title>
        <authorList>
            <person name="Klenk H.-P."/>
        </authorList>
    </citation>
    <scope>NUCLEOTIDE SEQUENCE [LARGE SCALE GENOMIC DNA]</scope>
    <source>
        <strain evidence="3 4">DSM 45823</strain>
    </source>
</reference>
<feature type="transmembrane region" description="Helical" evidence="1">
    <location>
        <begin position="124"/>
        <end position="142"/>
    </location>
</feature>
<feature type="transmembrane region" description="Helical" evidence="1">
    <location>
        <begin position="7"/>
        <end position="26"/>
    </location>
</feature>
<dbReference type="Proteomes" id="UP000539313">
    <property type="component" value="Unassembled WGS sequence"/>
</dbReference>
<feature type="transmembrane region" description="Helical" evidence="1">
    <location>
        <begin position="245"/>
        <end position="265"/>
    </location>
</feature>
<name>A0A7W3N372_9ACTN</name>
<dbReference type="AlphaFoldDB" id="A0A7W3N372"/>
<dbReference type="PANTHER" id="PTHR14969:SF13">
    <property type="entry name" value="AT30094P"/>
    <property type="match status" value="1"/>
</dbReference>